<sequence length="168" mass="19022">MIGERRRRNLGPGEREEFDRLNLWLEQGTPERGRMEEPGMPERSREHADRLLARLGELAEKGDCYDPLPCAADHEMLTDAEQYRAVWGEAVKLRASGQLLRSFVALDCPITLIQGEQDPHPVCGVCGPLAGSGKEYRVHVLKCCGHSPWLERQARGEFFEILKQELGQ</sequence>
<proteinExistence type="predicted"/>
<dbReference type="InterPro" id="IPR029058">
    <property type="entry name" value="AB_hydrolase_fold"/>
</dbReference>
<dbReference type="EMBL" id="FOIM01000009">
    <property type="protein sequence ID" value="SET61505.1"/>
    <property type="molecule type" value="Genomic_DNA"/>
</dbReference>
<dbReference type="Proteomes" id="UP000198508">
    <property type="component" value="Unassembled WGS sequence"/>
</dbReference>
<dbReference type="STRING" id="460384.SAMN05216313_109159"/>
<feature type="region of interest" description="Disordered" evidence="1">
    <location>
        <begin position="26"/>
        <end position="46"/>
    </location>
</feature>
<dbReference type="AlphaFoldDB" id="A0A1I0FV96"/>
<evidence type="ECO:0000256" key="1">
    <source>
        <dbReference type="SAM" id="MobiDB-lite"/>
    </source>
</evidence>
<name>A0A1I0FV96_9FIRM</name>
<evidence type="ECO:0000313" key="2">
    <source>
        <dbReference type="EMBL" id="SET61505.1"/>
    </source>
</evidence>
<evidence type="ECO:0000313" key="3">
    <source>
        <dbReference type="Proteomes" id="UP000198508"/>
    </source>
</evidence>
<protein>
    <submittedName>
        <fullName evidence="2">Uncharacterized protein</fullName>
    </submittedName>
</protein>
<organism evidence="2 3">
    <name type="scientific">Enterocloster lavalensis</name>
    <dbReference type="NCBI Taxonomy" id="460384"/>
    <lineage>
        <taxon>Bacteria</taxon>
        <taxon>Bacillati</taxon>
        <taxon>Bacillota</taxon>
        <taxon>Clostridia</taxon>
        <taxon>Lachnospirales</taxon>
        <taxon>Lachnospiraceae</taxon>
        <taxon>Enterocloster</taxon>
    </lineage>
</organism>
<dbReference type="RefSeq" id="WP_092363278.1">
    <property type="nucleotide sequence ID" value="NZ_FOIM01000009.1"/>
</dbReference>
<keyword evidence="3" id="KW-1185">Reference proteome</keyword>
<dbReference type="SUPFAM" id="SSF53474">
    <property type="entry name" value="alpha/beta-Hydrolases"/>
    <property type="match status" value="1"/>
</dbReference>
<gene>
    <name evidence="2" type="ORF">SAMN05216313_109159</name>
</gene>
<accession>A0A1I0FV96</accession>
<reference evidence="3" key="1">
    <citation type="submission" date="2016-10" db="EMBL/GenBank/DDBJ databases">
        <authorList>
            <person name="Varghese N."/>
            <person name="Submissions S."/>
        </authorList>
    </citation>
    <scope>NUCLEOTIDE SEQUENCE [LARGE SCALE GENOMIC DNA]</scope>
    <source>
        <strain evidence="3">NLAE-zl-G277</strain>
    </source>
</reference>
<dbReference type="Gene3D" id="3.40.50.1820">
    <property type="entry name" value="alpha/beta hydrolase"/>
    <property type="match status" value="1"/>
</dbReference>
<feature type="compositionally biased region" description="Basic and acidic residues" evidence="1">
    <location>
        <begin position="29"/>
        <end position="46"/>
    </location>
</feature>